<evidence type="ECO:0000313" key="1">
    <source>
        <dbReference type="EMBL" id="KAD3068092.1"/>
    </source>
</evidence>
<accession>A0A5N6M2T7</accession>
<organism evidence="1 2">
    <name type="scientific">Mikania micrantha</name>
    <name type="common">bitter vine</name>
    <dbReference type="NCBI Taxonomy" id="192012"/>
    <lineage>
        <taxon>Eukaryota</taxon>
        <taxon>Viridiplantae</taxon>
        <taxon>Streptophyta</taxon>
        <taxon>Embryophyta</taxon>
        <taxon>Tracheophyta</taxon>
        <taxon>Spermatophyta</taxon>
        <taxon>Magnoliopsida</taxon>
        <taxon>eudicotyledons</taxon>
        <taxon>Gunneridae</taxon>
        <taxon>Pentapetalae</taxon>
        <taxon>asterids</taxon>
        <taxon>campanulids</taxon>
        <taxon>Asterales</taxon>
        <taxon>Asteraceae</taxon>
        <taxon>Asteroideae</taxon>
        <taxon>Heliantheae alliance</taxon>
        <taxon>Eupatorieae</taxon>
        <taxon>Mikania</taxon>
    </lineage>
</organism>
<comment type="caution">
    <text evidence="1">The sequence shown here is derived from an EMBL/GenBank/DDBJ whole genome shotgun (WGS) entry which is preliminary data.</text>
</comment>
<dbReference type="EMBL" id="SZYD01000017">
    <property type="protein sequence ID" value="KAD3068092.1"/>
    <property type="molecule type" value="Genomic_DNA"/>
</dbReference>
<name>A0A5N6M2T7_9ASTR</name>
<proteinExistence type="predicted"/>
<dbReference type="AlphaFoldDB" id="A0A5N6M2T7"/>
<reference evidence="1 2" key="1">
    <citation type="submission" date="2019-05" db="EMBL/GenBank/DDBJ databases">
        <title>Mikania micrantha, genome provides insights into the molecular mechanism of rapid growth.</title>
        <authorList>
            <person name="Liu B."/>
        </authorList>
    </citation>
    <scope>NUCLEOTIDE SEQUENCE [LARGE SCALE GENOMIC DNA]</scope>
    <source>
        <strain evidence="1">NLD-2019</strain>
        <tissue evidence="1">Leaf</tissue>
    </source>
</reference>
<evidence type="ECO:0000313" key="2">
    <source>
        <dbReference type="Proteomes" id="UP000326396"/>
    </source>
</evidence>
<dbReference type="Proteomes" id="UP000326396">
    <property type="component" value="Linkage Group LG7"/>
</dbReference>
<gene>
    <name evidence="1" type="ORF">E3N88_35972</name>
</gene>
<protein>
    <submittedName>
        <fullName evidence="1">Uncharacterized protein</fullName>
    </submittedName>
</protein>
<sequence>MCHLWLACALAEKDRRRGRRSEEREMKTYGLRQLAKKTNYNNSYHWWGISDNNGKGVRSSHEDKGYRGSEGAMWRGHRTFTTVTIPRDLDLRRFLDLRLCRSLYSRVGR</sequence>
<keyword evidence="2" id="KW-1185">Reference proteome</keyword>